<gene>
    <name evidence="2" type="ORF">BBJ29_004153</name>
    <name evidence="3" type="ORF">BBP00_00005904</name>
</gene>
<dbReference type="OrthoDB" id="120328at2759"/>
<reference evidence="4 5" key="1">
    <citation type="submission" date="2018-07" db="EMBL/GenBank/DDBJ databases">
        <title>Genome sequencing of oomycete isolates from Chile give support for New Zealand origin for Phytophthora kernoviae and make available the first Nothophytophthora sp. genome.</title>
        <authorList>
            <person name="Studholme D.J."/>
            <person name="Sanfuentes E."/>
            <person name="Panda P."/>
            <person name="Hill R."/>
            <person name="Sambles C."/>
            <person name="Grant M."/>
            <person name="Williams N.M."/>
            <person name="Mcdougal R.L."/>
        </authorList>
    </citation>
    <scope>NUCLEOTIDE SEQUENCE [LARGE SCALE GENOMIC DNA]</scope>
    <source>
        <strain evidence="3">Chile6</strain>
        <strain evidence="2">Chile7</strain>
    </source>
</reference>
<evidence type="ECO:0000313" key="4">
    <source>
        <dbReference type="Proteomes" id="UP000277300"/>
    </source>
</evidence>
<sequence length="225" mass="23956">MLRSASTKSVDFSTLSTSGSDAAGGMKHKPSGSFDGSWSGKHHGHHPRHPKGSFDGSMMAGSFDGSWGRHFGGRRHHGPGKPPGSFDGSFDGKFAGHGKPPGSFDGSFDGNFVGHGKKGKKGKKGETEGSADGLESTTVPSDDDGVSSRGTSITYQATFRRVRMESITPSKLARSLRRCISSSGIGRMWKFRGLANRREVDTMGPHEVELGRSTQALQCDEGNER</sequence>
<dbReference type="Proteomes" id="UP000277300">
    <property type="component" value="Unassembled WGS sequence"/>
</dbReference>
<protein>
    <submittedName>
        <fullName evidence="3">Uncharacterized protein</fullName>
    </submittedName>
</protein>
<evidence type="ECO:0000313" key="3">
    <source>
        <dbReference type="EMBL" id="RLN60567.1"/>
    </source>
</evidence>
<dbReference type="AlphaFoldDB" id="A0A3F2RMJ8"/>
<evidence type="ECO:0000313" key="2">
    <source>
        <dbReference type="EMBL" id="RLN59121.1"/>
    </source>
</evidence>
<dbReference type="EMBL" id="MBDO02000185">
    <property type="protein sequence ID" value="RLN60567.1"/>
    <property type="molecule type" value="Genomic_DNA"/>
</dbReference>
<evidence type="ECO:0000256" key="1">
    <source>
        <dbReference type="SAM" id="MobiDB-lite"/>
    </source>
</evidence>
<evidence type="ECO:0000313" key="5">
    <source>
        <dbReference type="Proteomes" id="UP000284657"/>
    </source>
</evidence>
<proteinExistence type="predicted"/>
<dbReference type="Proteomes" id="UP000284657">
    <property type="component" value="Unassembled WGS sequence"/>
</dbReference>
<feature type="compositionally biased region" description="Basic residues" evidence="1">
    <location>
        <begin position="40"/>
        <end position="51"/>
    </location>
</feature>
<feature type="region of interest" description="Disordered" evidence="1">
    <location>
        <begin position="1"/>
        <end position="150"/>
    </location>
</feature>
<dbReference type="EMBL" id="MBAD02001067">
    <property type="protein sequence ID" value="RLN59121.1"/>
    <property type="molecule type" value="Genomic_DNA"/>
</dbReference>
<accession>A0A3F2RMJ8</accession>
<comment type="caution">
    <text evidence="3">The sequence shown here is derived from an EMBL/GenBank/DDBJ whole genome shotgun (WGS) entry which is preliminary data.</text>
</comment>
<name>A0A3F2RMJ8_9STRA</name>
<organism evidence="3 4">
    <name type="scientific">Phytophthora kernoviae</name>
    <dbReference type="NCBI Taxonomy" id="325452"/>
    <lineage>
        <taxon>Eukaryota</taxon>
        <taxon>Sar</taxon>
        <taxon>Stramenopiles</taxon>
        <taxon>Oomycota</taxon>
        <taxon>Peronosporomycetes</taxon>
        <taxon>Peronosporales</taxon>
        <taxon>Peronosporaceae</taxon>
        <taxon>Phytophthora</taxon>
    </lineage>
</organism>
<feature type="compositionally biased region" description="Polar residues" evidence="1">
    <location>
        <begin position="1"/>
        <end position="20"/>
    </location>
</feature>